<sequence length="77" mass="9118">MKRRFFYYISHDLIAKSLIYIVLDEQIIILILALCNLIWDKLEGERKDCTFVYLTHNVNFAVSRINAEIIIQQEGDI</sequence>
<accession>A0A248TQ22</accession>
<keyword evidence="1" id="KW-0614">Plasmid</keyword>
<geneLocation type="plasmid" evidence="2">
    <name>pbkbdgp4a</name>
</geneLocation>
<name>A0A248TQ22_9BACI</name>
<evidence type="ECO:0000313" key="2">
    <source>
        <dbReference type="Proteomes" id="UP000215137"/>
    </source>
</evidence>
<keyword evidence="2" id="KW-1185">Reference proteome</keyword>
<gene>
    <name evidence="1" type="ORF">CKF48_22880</name>
</gene>
<dbReference type="Proteomes" id="UP000215137">
    <property type="component" value="Plasmid pBkBDGP4A"/>
</dbReference>
<dbReference type="EMBL" id="CP022984">
    <property type="protein sequence ID" value="ASV70259.1"/>
    <property type="molecule type" value="Genomic_DNA"/>
</dbReference>
<proteinExistence type="predicted"/>
<organism evidence="1 2">
    <name type="scientific">Cytobacillus kochii</name>
    <dbReference type="NCBI Taxonomy" id="859143"/>
    <lineage>
        <taxon>Bacteria</taxon>
        <taxon>Bacillati</taxon>
        <taxon>Bacillota</taxon>
        <taxon>Bacilli</taxon>
        <taxon>Bacillales</taxon>
        <taxon>Bacillaceae</taxon>
        <taxon>Cytobacillus</taxon>
    </lineage>
</organism>
<evidence type="ECO:0008006" key="3">
    <source>
        <dbReference type="Google" id="ProtNLM"/>
    </source>
</evidence>
<reference evidence="1 2" key="1">
    <citation type="submission" date="2017-08" db="EMBL/GenBank/DDBJ databases">
        <title>Complete Genome Sequence of Bacillus kochii Oregon-R-modENCODE STRAIN BDGP4, isolated from Drosophila melanogaster gut.</title>
        <authorList>
            <person name="Wan K.H."/>
            <person name="Yu C."/>
            <person name="Park S."/>
            <person name="Hammonds A.S."/>
            <person name="Booth B.W."/>
            <person name="Celniker S.E."/>
        </authorList>
    </citation>
    <scope>NUCLEOTIDE SEQUENCE [LARGE SCALE GENOMIC DNA]</scope>
    <source>
        <strain evidence="1 2">BDGP4</strain>
        <plasmid evidence="2">pbkbdgp4a</plasmid>
    </source>
</reference>
<dbReference type="KEGG" id="bko:CKF48_22880"/>
<dbReference type="AlphaFoldDB" id="A0A248TQ22"/>
<evidence type="ECO:0000313" key="1">
    <source>
        <dbReference type="EMBL" id="ASV70259.1"/>
    </source>
</evidence>
<protein>
    <recommendedName>
        <fullName evidence="3">ABC transporter ATP-binding protein</fullName>
    </recommendedName>
</protein>